<feature type="compositionally biased region" description="Basic and acidic residues" evidence="1">
    <location>
        <begin position="207"/>
        <end position="225"/>
    </location>
</feature>
<proteinExistence type="predicted"/>
<reference evidence="2 3" key="1">
    <citation type="submission" date="2017-08" db="EMBL/GenBank/DDBJ databases">
        <title>Acidophilic green algal genome provides insights into adaptation to an acidic environment.</title>
        <authorList>
            <person name="Hirooka S."/>
            <person name="Hirose Y."/>
            <person name="Kanesaki Y."/>
            <person name="Higuchi S."/>
            <person name="Fujiwara T."/>
            <person name="Onuma R."/>
            <person name="Era A."/>
            <person name="Ohbayashi R."/>
            <person name="Uzuka A."/>
            <person name="Nozaki H."/>
            <person name="Yoshikawa H."/>
            <person name="Miyagishima S.Y."/>
        </authorList>
    </citation>
    <scope>NUCLEOTIDE SEQUENCE [LARGE SCALE GENOMIC DNA]</scope>
    <source>
        <strain evidence="2 3">NIES-2499</strain>
    </source>
</reference>
<dbReference type="EMBL" id="BEGY01000396">
    <property type="protein sequence ID" value="GAX86606.1"/>
    <property type="molecule type" value="Genomic_DNA"/>
</dbReference>
<feature type="region of interest" description="Disordered" evidence="1">
    <location>
        <begin position="186"/>
        <end position="225"/>
    </location>
</feature>
<dbReference type="AlphaFoldDB" id="A0A250XU98"/>
<evidence type="ECO:0000313" key="3">
    <source>
        <dbReference type="Proteomes" id="UP000232323"/>
    </source>
</evidence>
<dbReference type="Proteomes" id="UP000232323">
    <property type="component" value="Unassembled WGS sequence"/>
</dbReference>
<evidence type="ECO:0000256" key="1">
    <source>
        <dbReference type="SAM" id="MobiDB-lite"/>
    </source>
</evidence>
<name>A0A250XU98_9CHLO</name>
<protein>
    <submittedName>
        <fullName evidence="2">Uncharacterized protein</fullName>
    </submittedName>
</protein>
<evidence type="ECO:0000313" key="2">
    <source>
        <dbReference type="EMBL" id="GAX86606.1"/>
    </source>
</evidence>
<keyword evidence="3" id="KW-1185">Reference proteome</keyword>
<gene>
    <name evidence="2" type="ORF">CEUSTIGMA_g14014.t1</name>
</gene>
<comment type="caution">
    <text evidence="2">The sequence shown here is derived from an EMBL/GenBank/DDBJ whole genome shotgun (WGS) entry which is preliminary data.</text>
</comment>
<accession>A0A250XU98</accession>
<sequence length="296" mass="33032">MSSKDLEYSDPTYDHNYKAFVRIPLRDSRPIFCVFLLAWAHIAPYKFYKLIPLSWSEQLQGPYRLSGLLEAVEDGSLIKEAQESALVLLLQPVLEGMAPFMANRMVKFLEEVNWLELWSSISSCDTTKRVRCLDLSTPAYQSLSTFVSTPHVSPPINSTTTTTTTSSNSSLNPFIVSSPLAHSSAHTRLASAPEHVPEPALDLSSAPKERKQLQEDITRPPPTDHLEGLNVFRAFNGGDLEYHGLTSRQIIEDLLPRLLSNEGPNWASKGIALIMAEAWDKREGSLLSYGEDLKLC</sequence>
<organism evidence="2 3">
    <name type="scientific">Chlamydomonas eustigma</name>
    <dbReference type="NCBI Taxonomy" id="1157962"/>
    <lineage>
        <taxon>Eukaryota</taxon>
        <taxon>Viridiplantae</taxon>
        <taxon>Chlorophyta</taxon>
        <taxon>core chlorophytes</taxon>
        <taxon>Chlorophyceae</taxon>
        <taxon>CS clade</taxon>
        <taxon>Chlamydomonadales</taxon>
        <taxon>Chlamydomonadaceae</taxon>
        <taxon>Chlamydomonas</taxon>
    </lineage>
</organism>